<feature type="transmembrane region" description="Helical" evidence="1">
    <location>
        <begin position="159"/>
        <end position="181"/>
    </location>
</feature>
<gene>
    <name evidence="3" type="ORF">BDQ12DRAFT_589707</name>
</gene>
<dbReference type="InterPro" id="IPR045338">
    <property type="entry name" value="DUF6535"/>
</dbReference>
<dbReference type="EMBL" id="ML213602">
    <property type="protein sequence ID" value="TFK38737.1"/>
    <property type="molecule type" value="Genomic_DNA"/>
</dbReference>
<feature type="transmembrane region" description="Helical" evidence="1">
    <location>
        <begin position="93"/>
        <end position="119"/>
    </location>
</feature>
<dbReference type="STRING" id="68775.A0A5C3M1T6"/>
<feature type="transmembrane region" description="Helical" evidence="1">
    <location>
        <begin position="56"/>
        <end position="73"/>
    </location>
</feature>
<dbReference type="Pfam" id="PF20153">
    <property type="entry name" value="DUF6535"/>
    <property type="match status" value="1"/>
</dbReference>
<keyword evidence="1" id="KW-0812">Transmembrane</keyword>
<accession>A0A5C3M1T6</accession>
<dbReference type="AlphaFoldDB" id="A0A5C3M1T6"/>
<feature type="non-terminal residue" evidence="3">
    <location>
        <position position="1"/>
    </location>
</feature>
<keyword evidence="1" id="KW-1133">Transmembrane helix</keyword>
<evidence type="ECO:0000313" key="4">
    <source>
        <dbReference type="Proteomes" id="UP000308652"/>
    </source>
</evidence>
<evidence type="ECO:0000259" key="2">
    <source>
        <dbReference type="Pfam" id="PF20153"/>
    </source>
</evidence>
<sequence>WKDYMDEAGKQDQINIGNWNQSMDVILIFAGLFSAILTAFLVEFYKPLQPDPNEAILNQLVAMTGILQISMGINATDNSFSVIQHTSGFNPEIAVVMVNILWFISLTCSLGAAIGAMVIKQWLQFYLLGLSPNAYEYSHQHQYRYTALINWHVRTIISALPLVMLVSVGLFLIGLGIQLVLLNTQMAVVTIGFISTVLLCYCITLAMPFLHPECPYKTS</sequence>
<evidence type="ECO:0000313" key="3">
    <source>
        <dbReference type="EMBL" id="TFK38737.1"/>
    </source>
</evidence>
<dbReference type="Proteomes" id="UP000308652">
    <property type="component" value="Unassembled WGS sequence"/>
</dbReference>
<feature type="transmembrane region" description="Helical" evidence="1">
    <location>
        <begin position="187"/>
        <end position="210"/>
    </location>
</feature>
<dbReference type="OrthoDB" id="3221808at2759"/>
<evidence type="ECO:0000256" key="1">
    <source>
        <dbReference type="SAM" id="Phobius"/>
    </source>
</evidence>
<keyword evidence="4" id="KW-1185">Reference proteome</keyword>
<keyword evidence="1" id="KW-0472">Membrane</keyword>
<organism evidence="3 4">
    <name type="scientific">Crucibulum laeve</name>
    <dbReference type="NCBI Taxonomy" id="68775"/>
    <lineage>
        <taxon>Eukaryota</taxon>
        <taxon>Fungi</taxon>
        <taxon>Dikarya</taxon>
        <taxon>Basidiomycota</taxon>
        <taxon>Agaricomycotina</taxon>
        <taxon>Agaricomycetes</taxon>
        <taxon>Agaricomycetidae</taxon>
        <taxon>Agaricales</taxon>
        <taxon>Agaricineae</taxon>
        <taxon>Nidulariaceae</taxon>
        <taxon>Crucibulum</taxon>
    </lineage>
</organism>
<proteinExistence type="predicted"/>
<feature type="non-terminal residue" evidence="3">
    <location>
        <position position="219"/>
    </location>
</feature>
<feature type="transmembrane region" description="Helical" evidence="1">
    <location>
        <begin position="25"/>
        <end position="44"/>
    </location>
</feature>
<feature type="domain" description="DUF6535" evidence="2">
    <location>
        <begin position="1"/>
        <end position="179"/>
    </location>
</feature>
<protein>
    <recommendedName>
        <fullName evidence="2">DUF6535 domain-containing protein</fullName>
    </recommendedName>
</protein>
<reference evidence="3 4" key="1">
    <citation type="journal article" date="2019" name="Nat. Ecol. Evol.">
        <title>Megaphylogeny resolves global patterns of mushroom evolution.</title>
        <authorList>
            <person name="Varga T."/>
            <person name="Krizsan K."/>
            <person name="Foldi C."/>
            <person name="Dima B."/>
            <person name="Sanchez-Garcia M."/>
            <person name="Sanchez-Ramirez S."/>
            <person name="Szollosi G.J."/>
            <person name="Szarkandi J.G."/>
            <person name="Papp V."/>
            <person name="Albert L."/>
            <person name="Andreopoulos W."/>
            <person name="Angelini C."/>
            <person name="Antonin V."/>
            <person name="Barry K.W."/>
            <person name="Bougher N.L."/>
            <person name="Buchanan P."/>
            <person name="Buyck B."/>
            <person name="Bense V."/>
            <person name="Catcheside P."/>
            <person name="Chovatia M."/>
            <person name="Cooper J."/>
            <person name="Damon W."/>
            <person name="Desjardin D."/>
            <person name="Finy P."/>
            <person name="Geml J."/>
            <person name="Haridas S."/>
            <person name="Hughes K."/>
            <person name="Justo A."/>
            <person name="Karasinski D."/>
            <person name="Kautmanova I."/>
            <person name="Kiss B."/>
            <person name="Kocsube S."/>
            <person name="Kotiranta H."/>
            <person name="LaButti K.M."/>
            <person name="Lechner B.E."/>
            <person name="Liimatainen K."/>
            <person name="Lipzen A."/>
            <person name="Lukacs Z."/>
            <person name="Mihaltcheva S."/>
            <person name="Morgado L.N."/>
            <person name="Niskanen T."/>
            <person name="Noordeloos M.E."/>
            <person name="Ohm R.A."/>
            <person name="Ortiz-Santana B."/>
            <person name="Ovrebo C."/>
            <person name="Racz N."/>
            <person name="Riley R."/>
            <person name="Savchenko A."/>
            <person name="Shiryaev A."/>
            <person name="Soop K."/>
            <person name="Spirin V."/>
            <person name="Szebenyi C."/>
            <person name="Tomsovsky M."/>
            <person name="Tulloss R.E."/>
            <person name="Uehling J."/>
            <person name="Grigoriev I.V."/>
            <person name="Vagvolgyi C."/>
            <person name="Papp T."/>
            <person name="Martin F.M."/>
            <person name="Miettinen O."/>
            <person name="Hibbett D.S."/>
            <person name="Nagy L.G."/>
        </authorList>
    </citation>
    <scope>NUCLEOTIDE SEQUENCE [LARGE SCALE GENOMIC DNA]</scope>
    <source>
        <strain evidence="3 4">CBS 166.37</strain>
    </source>
</reference>
<name>A0A5C3M1T6_9AGAR</name>